<gene>
    <name evidence="2" type="ORF">H9L22_17780</name>
</gene>
<accession>A0A7H0H5V1</accession>
<feature type="compositionally biased region" description="Acidic residues" evidence="1">
    <location>
        <begin position="141"/>
        <end position="154"/>
    </location>
</feature>
<evidence type="ECO:0000313" key="2">
    <source>
        <dbReference type="EMBL" id="QNP55917.1"/>
    </source>
</evidence>
<organism evidence="2 3">
    <name type="scientific">Tessaracoccus defluvii</name>
    <dbReference type="NCBI Taxonomy" id="1285901"/>
    <lineage>
        <taxon>Bacteria</taxon>
        <taxon>Bacillati</taxon>
        <taxon>Actinomycetota</taxon>
        <taxon>Actinomycetes</taxon>
        <taxon>Propionibacteriales</taxon>
        <taxon>Propionibacteriaceae</taxon>
        <taxon>Tessaracoccus</taxon>
    </lineage>
</organism>
<feature type="compositionally biased region" description="Low complexity" evidence="1">
    <location>
        <begin position="254"/>
        <end position="268"/>
    </location>
</feature>
<reference evidence="2 3" key="1">
    <citation type="submission" date="2020-08" db="EMBL/GenBank/DDBJ databases">
        <title>Genome sequence of Tessaracoccus defluvii JCM 17540T.</title>
        <authorList>
            <person name="Hyun D.-W."/>
            <person name="Bae J.-W."/>
        </authorList>
    </citation>
    <scope>NUCLEOTIDE SEQUENCE [LARGE SCALE GENOMIC DNA]</scope>
    <source>
        <strain evidence="2 3">JCM 17540</strain>
    </source>
</reference>
<feature type="region of interest" description="Disordered" evidence="1">
    <location>
        <begin position="1"/>
        <end position="162"/>
    </location>
</feature>
<feature type="compositionally biased region" description="Low complexity" evidence="1">
    <location>
        <begin position="116"/>
        <end position="125"/>
    </location>
</feature>
<sequence>MSNNEWVQEGTPRDASWSQEPDEYGTPVSPTEWDDYSTEQAVPVPRPRIPEPVEPEPVVEEAPAPIADEAREPAADQEAPEQVSDVAEDSDPADLVSSDEPVFFEDSTPAAPQDGEAAAEAAEVSVPDESEEPDTVAQEAGDPEAESFEPEPEEEQTRVRPLVVPDPVIAGAGVAAGAALTGVGPVDGPGIAGLYRTDGDETQVIEAPGRLTLEEEAAEEARLAEQLRAEKEARDQRLGLVATSPANAVRDSVPAPAAASAPSAASDS</sequence>
<dbReference type="Proteomes" id="UP000516117">
    <property type="component" value="Chromosome"/>
</dbReference>
<feature type="region of interest" description="Disordered" evidence="1">
    <location>
        <begin position="231"/>
        <end position="268"/>
    </location>
</feature>
<name>A0A7H0H5V1_9ACTN</name>
<evidence type="ECO:0000313" key="3">
    <source>
        <dbReference type="Proteomes" id="UP000516117"/>
    </source>
</evidence>
<dbReference type="AlphaFoldDB" id="A0A7H0H5V1"/>
<dbReference type="KEGG" id="tdf:H9L22_17780"/>
<proteinExistence type="predicted"/>
<keyword evidence="3" id="KW-1185">Reference proteome</keyword>
<dbReference type="EMBL" id="CP060789">
    <property type="protein sequence ID" value="QNP55917.1"/>
    <property type="molecule type" value="Genomic_DNA"/>
</dbReference>
<protein>
    <submittedName>
        <fullName evidence="2">Uncharacterized protein</fullName>
    </submittedName>
</protein>
<dbReference type="RefSeq" id="WP_187721037.1">
    <property type="nucleotide sequence ID" value="NZ_CP060789.1"/>
</dbReference>
<evidence type="ECO:0000256" key="1">
    <source>
        <dbReference type="SAM" id="MobiDB-lite"/>
    </source>
</evidence>